<accession>A0AAE1I4B7</accession>
<gene>
    <name evidence="2" type="ORF">KUF71_012422</name>
</gene>
<dbReference type="EMBL" id="JAHWGI010001435">
    <property type="protein sequence ID" value="KAK3932349.1"/>
    <property type="molecule type" value="Genomic_DNA"/>
</dbReference>
<sequence length="70" mass="7070">MPIPTTHRPGWRRSTAKGMRTTATTRAAAASRPGGAAAASRPGGAAASQHSSCLPSLLLLLKGCSIRMAA</sequence>
<evidence type="ECO:0000313" key="3">
    <source>
        <dbReference type="Proteomes" id="UP001219518"/>
    </source>
</evidence>
<dbReference type="Proteomes" id="UP001219518">
    <property type="component" value="Unassembled WGS sequence"/>
</dbReference>
<comment type="caution">
    <text evidence="2">The sequence shown here is derived from an EMBL/GenBank/DDBJ whole genome shotgun (WGS) entry which is preliminary data.</text>
</comment>
<evidence type="ECO:0000313" key="2">
    <source>
        <dbReference type="EMBL" id="KAK3932349.1"/>
    </source>
</evidence>
<name>A0AAE1I4B7_9NEOP</name>
<dbReference type="AlphaFoldDB" id="A0AAE1I4B7"/>
<feature type="compositionally biased region" description="Low complexity" evidence="1">
    <location>
        <begin position="20"/>
        <end position="49"/>
    </location>
</feature>
<organism evidence="2 3">
    <name type="scientific">Frankliniella fusca</name>
    <dbReference type="NCBI Taxonomy" id="407009"/>
    <lineage>
        <taxon>Eukaryota</taxon>
        <taxon>Metazoa</taxon>
        <taxon>Ecdysozoa</taxon>
        <taxon>Arthropoda</taxon>
        <taxon>Hexapoda</taxon>
        <taxon>Insecta</taxon>
        <taxon>Pterygota</taxon>
        <taxon>Neoptera</taxon>
        <taxon>Paraneoptera</taxon>
        <taxon>Thysanoptera</taxon>
        <taxon>Terebrantia</taxon>
        <taxon>Thripoidea</taxon>
        <taxon>Thripidae</taxon>
        <taxon>Frankliniella</taxon>
    </lineage>
</organism>
<reference evidence="2" key="1">
    <citation type="submission" date="2021-07" db="EMBL/GenBank/DDBJ databases">
        <authorList>
            <person name="Catto M.A."/>
            <person name="Jacobson A."/>
            <person name="Kennedy G."/>
            <person name="Labadie P."/>
            <person name="Hunt B.G."/>
            <person name="Srinivasan R."/>
        </authorList>
    </citation>
    <scope>NUCLEOTIDE SEQUENCE</scope>
    <source>
        <strain evidence="2">PL_HMW_Pooled</strain>
        <tissue evidence="2">Head</tissue>
    </source>
</reference>
<reference evidence="2" key="2">
    <citation type="journal article" date="2023" name="BMC Genomics">
        <title>Pest status, molecular evolution, and epigenetic factors derived from the genome assembly of Frankliniella fusca, a thysanopteran phytovirus vector.</title>
        <authorList>
            <person name="Catto M.A."/>
            <person name="Labadie P.E."/>
            <person name="Jacobson A.L."/>
            <person name="Kennedy G.G."/>
            <person name="Srinivasan R."/>
            <person name="Hunt B.G."/>
        </authorList>
    </citation>
    <scope>NUCLEOTIDE SEQUENCE</scope>
    <source>
        <strain evidence="2">PL_HMW_Pooled</strain>
    </source>
</reference>
<proteinExistence type="predicted"/>
<protein>
    <submittedName>
        <fullName evidence="2">Chromodomain-helicase-DNA-binding protein 6</fullName>
    </submittedName>
</protein>
<feature type="region of interest" description="Disordered" evidence="1">
    <location>
        <begin position="1"/>
        <end position="49"/>
    </location>
</feature>
<keyword evidence="3" id="KW-1185">Reference proteome</keyword>
<evidence type="ECO:0000256" key="1">
    <source>
        <dbReference type="SAM" id="MobiDB-lite"/>
    </source>
</evidence>